<dbReference type="PANTHER" id="PTHR38011:SF7">
    <property type="entry name" value="2,5-DIAMINO-6-RIBOSYLAMINO-4(3H)-PYRIMIDINONE 5'-PHOSPHATE REDUCTASE"/>
    <property type="match status" value="1"/>
</dbReference>
<gene>
    <name evidence="18" type="ORF">PSM36_3356</name>
</gene>
<dbReference type="AlphaFoldDB" id="A0A1R3T358"/>
<dbReference type="InterPro" id="IPR050765">
    <property type="entry name" value="Riboflavin_Biosynth_HTPR"/>
</dbReference>
<dbReference type="InterPro" id="IPR024072">
    <property type="entry name" value="DHFR-like_dom_sf"/>
</dbReference>
<evidence type="ECO:0000256" key="11">
    <source>
        <dbReference type="ARBA" id="ARBA00023002"/>
    </source>
</evidence>
<evidence type="ECO:0000259" key="17">
    <source>
        <dbReference type="PROSITE" id="PS51747"/>
    </source>
</evidence>
<keyword evidence="8 13" id="KW-0378">Hydrolase</keyword>
<feature type="binding site" evidence="15">
    <location>
        <position position="175"/>
    </location>
    <ligand>
        <name>substrate</name>
    </ligand>
</feature>
<evidence type="ECO:0000256" key="12">
    <source>
        <dbReference type="ARBA" id="ARBA00023268"/>
    </source>
</evidence>
<dbReference type="UniPathway" id="UPA00275">
    <property type="reaction ID" value="UER00401"/>
</dbReference>
<evidence type="ECO:0000256" key="14">
    <source>
        <dbReference type="PIRSR" id="PIRSR006769-1"/>
    </source>
</evidence>
<evidence type="ECO:0000256" key="16">
    <source>
        <dbReference type="PIRSR" id="PIRSR006769-3"/>
    </source>
</evidence>
<keyword evidence="12" id="KW-0511">Multifunctional enzyme</keyword>
<dbReference type="Proteomes" id="UP000187464">
    <property type="component" value="Chromosome I"/>
</dbReference>
<feature type="binding site" evidence="15">
    <location>
        <position position="204"/>
    </location>
    <ligand>
        <name>NADP(+)</name>
        <dbReference type="ChEBI" id="CHEBI:58349"/>
    </ligand>
</feature>
<dbReference type="GO" id="GO:0008270">
    <property type="term" value="F:zinc ion binding"/>
    <property type="evidence" value="ECO:0007669"/>
    <property type="project" value="InterPro"/>
</dbReference>
<feature type="binding site" evidence="15">
    <location>
        <position position="293"/>
    </location>
    <ligand>
        <name>substrate</name>
    </ligand>
</feature>
<keyword evidence="6 13" id="KW-0686">Riboflavin biosynthesis</keyword>
<dbReference type="PANTHER" id="PTHR38011">
    <property type="entry name" value="DIHYDROFOLATE REDUCTASE FAMILY PROTEIN (AFU_ORTHOLOGUE AFUA_8G06820)"/>
    <property type="match status" value="1"/>
</dbReference>
<evidence type="ECO:0000256" key="4">
    <source>
        <dbReference type="ARBA" id="ARBA00005259"/>
    </source>
</evidence>
<keyword evidence="11 13" id="KW-0560">Oxidoreductase</keyword>
<reference evidence="18 19" key="1">
    <citation type="submission" date="2016-08" db="EMBL/GenBank/DDBJ databases">
        <authorList>
            <person name="Seilhamer J.J."/>
        </authorList>
    </citation>
    <scope>NUCLEOTIDE SEQUENCE [LARGE SCALE GENOMIC DNA]</scope>
    <source>
        <strain evidence="18">M3/6</strain>
    </source>
</reference>
<accession>A0A1R3T358</accession>
<evidence type="ECO:0000256" key="1">
    <source>
        <dbReference type="ARBA" id="ARBA00002151"/>
    </source>
</evidence>
<dbReference type="InterPro" id="IPR004794">
    <property type="entry name" value="Eubact_RibD"/>
</dbReference>
<comment type="catalytic activity">
    <reaction evidence="13">
        <text>2,5-diamino-6-hydroxy-4-(5-phosphoribosylamino)-pyrimidine + H2O + H(+) = 5-amino-6-(5-phospho-D-ribosylamino)uracil + NH4(+)</text>
        <dbReference type="Rhea" id="RHEA:21868"/>
        <dbReference type="ChEBI" id="CHEBI:15377"/>
        <dbReference type="ChEBI" id="CHEBI:15378"/>
        <dbReference type="ChEBI" id="CHEBI:28938"/>
        <dbReference type="ChEBI" id="CHEBI:58453"/>
        <dbReference type="ChEBI" id="CHEBI:58614"/>
        <dbReference type="EC" id="3.5.4.26"/>
    </reaction>
</comment>
<comment type="function">
    <text evidence="1 13">Converts 2,5-diamino-6-(ribosylamino)-4(3h)-pyrimidinone 5'-phosphate into 5-amino-6-(ribosylamino)-2,4(1h,3h)-pyrimidinedione 5'-phosphate.</text>
</comment>
<feature type="active site" description="Proton donor" evidence="14">
    <location>
        <position position="53"/>
    </location>
</feature>
<comment type="similarity">
    <text evidence="5 13">In the C-terminal section; belongs to the HTP reductase family.</text>
</comment>
<organism evidence="18 19">
    <name type="scientific">Proteiniphilum saccharofermentans</name>
    <dbReference type="NCBI Taxonomy" id="1642647"/>
    <lineage>
        <taxon>Bacteria</taxon>
        <taxon>Pseudomonadati</taxon>
        <taxon>Bacteroidota</taxon>
        <taxon>Bacteroidia</taxon>
        <taxon>Bacteroidales</taxon>
        <taxon>Dysgonomonadaceae</taxon>
        <taxon>Proteiniphilum</taxon>
    </lineage>
</organism>
<dbReference type="CDD" id="cd01284">
    <property type="entry name" value="Riboflavin_deaminase-reductase"/>
    <property type="match status" value="1"/>
</dbReference>
<dbReference type="GO" id="GO:0009231">
    <property type="term" value="P:riboflavin biosynthetic process"/>
    <property type="evidence" value="ECO:0007669"/>
    <property type="project" value="UniProtKB-UniPathway"/>
</dbReference>
<feature type="binding site" evidence="16">
    <location>
        <position position="87"/>
    </location>
    <ligand>
        <name>Zn(2+)</name>
        <dbReference type="ChEBI" id="CHEBI:29105"/>
        <note>catalytic</note>
    </ligand>
</feature>
<dbReference type="PROSITE" id="PS51747">
    <property type="entry name" value="CYT_DCMP_DEAMINASES_2"/>
    <property type="match status" value="1"/>
</dbReference>
<evidence type="ECO:0000313" key="18">
    <source>
        <dbReference type="EMBL" id="SCD22141.1"/>
    </source>
</evidence>
<feature type="binding site" evidence="15">
    <location>
        <position position="157"/>
    </location>
    <ligand>
        <name>NADP(+)</name>
        <dbReference type="ChEBI" id="CHEBI:58349"/>
    </ligand>
</feature>
<comment type="catalytic activity">
    <reaction evidence="13">
        <text>5-amino-6-(5-phospho-D-ribitylamino)uracil + NADP(+) = 5-amino-6-(5-phospho-D-ribosylamino)uracil + NADPH + H(+)</text>
        <dbReference type="Rhea" id="RHEA:17845"/>
        <dbReference type="ChEBI" id="CHEBI:15378"/>
        <dbReference type="ChEBI" id="CHEBI:57783"/>
        <dbReference type="ChEBI" id="CHEBI:58349"/>
        <dbReference type="ChEBI" id="CHEBI:58421"/>
        <dbReference type="ChEBI" id="CHEBI:58453"/>
        <dbReference type="EC" id="1.1.1.193"/>
    </reaction>
</comment>
<feature type="binding site" evidence="15">
    <location>
        <position position="212"/>
    </location>
    <ligand>
        <name>substrate</name>
    </ligand>
</feature>
<dbReference type="SUPFAM" id="SSF53597">
    <property type="entry name" value="Dihydrofolate reductase-like"/>
    <property type="match status" value="1"/>
</dbReference>
<dbReference type="NCBIfam" id="TIGR00326">
    <property type="entry name" value="eubact_ribD"/>
    <property type="match status" value="1"/>
</dbReference>
<evidence type="ECO:0000256" key="9">
    <source>
        <dbReference type="ARBA" id="ARBA00022833"/>
    </source>
</evidence>
<dbReference type="GO" id="GO:0008835">
    <property type="term" value="F:diaminohydroxyphosphoribosylaminopyrimidine deaminase activity"/>
    <property type="evidence" value="ECO:0007669"/>
    <property type="project" value="UniProtKB-EC"/>
</dbReference>
<evidence type="ECO:0000256" key="10">
    <source>
        <dbReference type="ARBA" id="ARBA00022857"/>
    </source>
</evidence>
<dbReference type="InterPro" id="IPR016192">
    <property type="entry name" value="APOBEC/CMP_deaminase_Zn-bd"/>
</dbReference>
<feature type="binding site" evidence="16">
    <location>
        <position position="78"/>
    </location>
    <ligand>
        <name>Zn(2+)</name>
        <dbReference type="ChEBI" id="CHEBI:29105"/>
        <note>catalytic</note>
    </ligand>
</feature>
<evidence type="ECO:0000256" key="6">
    <source>
        <dbReference type="ARBA" id="ARBA00022619"/>
    </source>
</evidence>
<protein>
    <recommendedName>
        <fullName evidence="13">Riboflavin biosynthesis protein RibD</fullName>
    </recommendedName>
    <domain>
        <recommendedName>
            <fullName evidence="13">Diaminohydroxyphosphoribosylaminopyrimidine deaminase</fullName>
            <shortName evidence="13">DRAP deaminase</shortName>
            <ecNumber evidence="13">3.5.4.26</ecNumber>
        </recommendedName>
        <alternativeName>
            <fullName evidence="13">Riboflavin-specific deaminase</fullName>
        </alternativeName>
    </domain>
    <domain>
        <recommendedName>
            <fullName evidence="13">5-amino-6-(5-phosphoribosylamino)uracil reductase</fullName>
            <ecNumber evidence="13">1.1.1.193</ecNumber>
        </recommendedName>
        <alternativeName>
            <fullName evidence="13">HTP reductase</fullName>
        </alternativeName>
    </domain>
</protein>
<evidence type="ECO:0000256" key="13">
    <source>
        <dbReference type="PIRNR" id="PIRNR006769"/>
    </source>
</evidence>
<keyword evidence="19" id="KW-1185">Reference proteome</keyword>
<comment type="pathway">
    <text evidence="2 13">Cofactor biosynthesis; riboflavin biosynthesis; 5-amino-6-(D-ribitylamino)uracil from GTP: step 2/4.</text>
</comment>
<dbReference type="Gene3D" id="3.40.140.10">
    <property type="entry name" value="Cytidine Deaminase, domain 2"/>
    <property type="match status" value="1"/>
</dbReference>
<dbReference type="EMBL" id="LT605205">
    <property type="protein sequence ID" value="SCD22141.1"/>
    <property type="molecule type" value="Genomic_DNA"/>
</dbReference>
<dbReference type="PROSITE" id="PS00903">
    <property type="entry name" value="CYT_DCMP_DEAMINASES_1"/>
    <property type="match status" value="1"/>
</dbReference>
<evidence type="ECO:0000256" key="2">
    <source>
        <dbReference type="ARBA" id="ARBA00004882"/>
    </source>
</evidence>
<keyword evidence="10 13" id="KW-0521">NADP</keyword>
<dbReference type="InterPro" id="IPR002125">
    <property type="entry name" value="CMP_dCMP_dom"/>
</dbReference>
<evidence type="ECO:0000256" key="15">
    <source>
        <dbReference type="PIRSR" id="PIRSR006769-2"/>
    </source>
</evidence>
<evidence type="ECO:0000256" key="3">
    <source>
        <dbReference type="ARBA" id="ARBA00004910"/>
    </source>
</evidence>
<comment type="cofactor">
    <cofactor evidence="13 16">
        <name>Zn(2+)</name>
        <dbReference type="ChEBI" id="CHEBI:29105"/>
    </cofactor>
    <text evidence="13 16">Binds 1 zinc ion.</text>
</comment>
<dbReference type="EC" id="3.5.4.26" evidence="13"/>
<dbReference type="KEGG" id="psac:PSM36_3356"/>
<dbReference type="InterPro" id="IPR016193">
    <property type="entry name" value="Cytidine_deaminase-like"/>
</dbReference>
<dbReference type="PIRSF" id="PIRSF006769">
    <property type="entry name" value="RibD"/>
    <property type="match status" value="1"/>
</dbReference>
<keyword evidence="7 13" id="KW-0479">Metal-binding</keyword>
<dbReference type="Gene3D" id="3.40.430.10">
    <property type="entry name" value="Dihydrofolate Reductase, subunit A"/>
    <property type="match status" value="1"/>
</dbReference>
<feature type="binding site" evidence="15">
    <location>
        <position position="208"/>
    </location>
    <ligand>
        <name>NADP(+)</name>
        <dbReference type="ChEBI" id="CHEBI:58349"/>
    </ligand>
</feature>
<name>A0A1R3T358_9BACT</name>
<feature type="binding site" evidence="15">
    <location>
        <position position="215"/>
    </location>
    <ligand>
        <name>substrate</name>
    </ligand>
</feature>
<dbReference type="Pfam" id="PF01872">
    <property type="entry name" value="RibD_C"/>
    <property type="match status" value="1"/>
</dbReference>
<evidence type="ECO:0000256" key="8">
    <source>
        <dbReference type="ARBA" id="ARBA00022801"/>
    </source>
</evidence>
<proteinExistence type="inferred from homology"/>
<feature type="binding site" evidence="15">
    <location>
        <position position="192"/>
    </location>
    <ligand>
        <name>substrate</name>
    </ligand>
</feature>
<feature type="domain" description="CMP/dCMP-type deaminase" evidence="17">
    <location>
        <begin position="2"/>
        <end position="126"/>
    </location>
</feature>
<evidence type="ECO:0000256" key="7">
    <source>
        <dbReference type="ARBA" id="ARBA00022723"/>
    </source>
</evidence>
<comment type="pathway">
    <text evidence="3 13">Cofactor biosynthesis; riboflavin biosynthesis; 5-amino-6-(D-ribitylamino)uracil from GTP: step 3/4.</text>
</comment>
<dbReference type="GO" id="GO:0008703">
    <property type="term" value="F:5-amino-6-(5-phosphoribosylamino)uracil reductase activity"/>
    <property type="evidence" value="ECO:0007669"/>
    <property type="project" value="UniProtKB-EC"/>
</dbReference>
<dbReference type="EC" id="1.1.1.193" evidence="13"/>
<dbReference type="Pfam" id="PF00383">
    <property type="entry name" value="dCMP_cyt_deam_1"/>
    <property type="match status" value="1"/>
</dbReference>
<feature type="binding site" evidence="15">
    <location>
        <begin position="295"/>
        <end position="301"/>
    </location>
    <ligand>
        <name>NADP(+)</name>
        <dbReference type="ChEBI" id="CHEBI:58349"/>
    </ligand>
</feature>
<keyword evidence="9 13" id="KW-0862">Zinc</keyword>
<dbReference type="RefSeq" id="WP_076931833.1">
    <property type="nucleotide sequence ID" value="NZ_LT605205.1"/>
</dbReference>
<dbReference type="InterPro" id="IPR002734">
    <property type="entry name" value="RibDG_C"/>
</dbReference>
<dbReference type="STRING" id="1642647.PSM36_3356"/>
<comment type="similarity">
    <text evidence="4 13">In the N-terminal section; belongs to the cytidine and deoxycytidylate deaminase family.</text>
</comment>
<feature type="binding site" evidence="16">
    <location>
        <position position="51"/>
    </location>
    <ligand>
        <name>Zn(2+)</name>
        <dbReference type="ChEBI" id="CHEBI:29105"/>
        <note>catalytic</note>
    </ligand>
</feature>
<evidence type="ECO:0000313" key="19">
    <source>
        <dbReference type="Proteomes" id="UP000187464"/>
    </source>
</evidence>
<sequence>MELNPLFMERCLQLARNGEGFTKPNPLVGAVVVHNGKIIGEGFHRQYGEAHAEVNAIASVEDSTLLRESTLYVSLEPCAHHGKTPPCAELIINREIPRVVVATGDPNPKVSGKGIAMMRESGIEVTLGMLEKEARELNRIFFVNQLYNRPYIILKWAQSSDGFMDYIRKPGDGKSPVIISNTMTHTIVHKFRTQVQGIMVGTNTALLDNPQLTARKWFGDDPVRVVIDRENKIPADASLFDGTVPTIVFTASLPSATAKKEYVKYIEIDFTGNICKQISDRLYDEKIYSLLIEGGAQLLASFIEKEMWDEAYVEIAEKELQSGVEAPAIQGDAASFRKYPGSVQFHLKSKITRNFH</sequence>
<dbReference type="FunFam" id="3.40.140.10:FF:000025">
    <property type="entry name" value="Riboflavin biosynthesis protein RibD"/>
    <property type="match status" value="1"/>
</dbReference>
<dbReference type="SUPFAM" id="SSF53927">
    <property type="entry name" value="Cytidine deaminase-like"/>
    <property type="match status" value="1"/>
</dbReference>
<evidence type="ECO:0000256" key="5">
    <source>
        <dbReference type="ARBA" id="ARBA00007417"/>
    </source>
</evidence>